<reference evidence="1" key="1">
    <citation type="submission" date="2014-09" db="EMBL/GenBank/DDBJ databases">
        <authorList>
            <person name="Magalhaes I.L.F."/>
            <person name="Oliveira U."/>
            <person name="Santos F.R."/>
            <person name="Vidigal T.H.D.A."/>
            <person name="Brescovit A.D."/>
            <person name="Santos A.J."/>
        </authorList>
    </citation>
    <scope>NUCLEOTIDE SEQUENCE</scope>
    <source>
        <tissue evidence="1">Shoot tissue taken approximately 20 cm above the soil surface</tissue>
    </source>
</reference>
<name>A0A0A9F354_ARUDO</name>
<protein>
    <submittedName>
        <fullName evidence="1">Uncharacterized protein</fullName>
    </submittedName>
</protein>
<evidence type="ECO:0000313" key="1">
    <source>
        <dbReference type="EMBL" id="JAE04561.1"/>
    </source>
</evidence>
<accession>A0A0A9F354</accession>
<dbReference type="PANTHER" id="PTHR47859">
    <property type="entry name" value="PENTATRICOPEPTIDE REPEAT-CONTAINING PROTEIN"/>
    <property type="match status" value="1"/>
</dbReference>
<dbReference type="EMBL" id="GBRH01193335">
    <property type="protein sequence ID" value="JAE04561.1"/>
    <property type="molecule type" value="Transcribed_RNA"/>
</dbReference>
<reference evidence="1" key="2">
    <citation type="journal article" date="2015" name="Data Brief">
        <title>Shoot transcriptome of the giant reed, Arundo donax.</title>
        <authorList>
            <person name="Barrero R.A."/>
            <person name="Guerrero F.D."/>
            <person name="Moolhuijzen P."/>
            <person name="Goolsby J.A."/>
            <person name="Tidwell J."/>
            <person name="Bellgard S.E."/>
            <person name="Bellgard M.I."/>
        </authorList>
    </citation>
    <scope>NUCLEOTIDE SEQUENCE</scope>
    <source>
        <tissue evidence="1">Shoot tissue taken approximately 20 cm above the soil surface</tissue>
    </source>
</reference>
<proteinExistence type="predicted"/>
<dbReference type="AlphaFoldDB" id="A0A0A9F354"/>
<dbReference type="PANTHER" id="PTHR47859:SF1">
    <property type="entry name" value="PENTATRICOPEPTIDE REPEAT-CONTAINING PROTEIN"/>
    <property type="match status" value="1"/>
</dbReference>
<sequence>MQRLLSRAARRCTNSSSAAYKFPQAQTNAASGVHSEEASSCSNEYGESTWRTGLVTSMQADIVNALRRGDRQQASSILSNFQHSNGALTKEDFSYILEYCAEAPDPLVNILLNAFF</sequence>
<organism evidence="1">
    <name type="scientific">Arundo donax</name>
    <name type="common">Giant reed</name>
    <name type="synonym">Donax arundinaceus</name>
    <dbReference type="NCBI Taxonomy" id="35708"/>
    <lineage>
        <taxon>Eukaryota</taxon>
        <taxon>Viridiplantae</taxon>
        <taxon>Streptophyta</taxon>
        <taxon>Embryophyta</taxon>
        <taxon>Tracheophyta</taxon>
        <taxon>Spermatophyta</taxon>
        <taxon>Magnoliopsida</taxon>
        <taxon>Liliopsida</taxon>
        <taxon>Poales</taxon>
        <taxon>Poaceae</taxon>
        <taxon>PACMAD clade</taxon>
        <taxon>Arundinoideae</taxon>
        <taxon>Arundineae</taxon>
        <taxon>Arundo</taxon>
    </lineage>
</organism>